<feature type="transmembrane region" description="Helical" evidence="1">
    <location>
        <begin position="30"/>
        <end position="51"/>
    </location>
</feature>
<dbReference type="EMBL" id="HE605206">
    <property type="protein sequence ID" value="CCE43347.1"/>
    <property type="molecule type" value="Genomic_DNA"/>
</dbReference>
<evidence type="ECO:0000313" key="2">
    <source>
        <dbReference type="CGD" id="CAL0000144511"/>
    </source>
</evidence>
<evidence type="ECO:0000256" key="1">
    <source>
        <dbReference type="SAM" id="Phobius"/>
    </source>
</evidence>
<sequence length="67" mass="8207">MHLRFYSVDSKPEPRINPHTVFYRQFSKPFIKICALSLGTYYGLIYTWEYLEKKNNEREIKYESDHD</sequence>
<dbReference type="CGD" id="CAL0000144511">
    <property type="gene designation" value="CPAR2_209920"/>
</dbReference>
<reference evidence="3" key="3">
    <citation type="submission" date="2011-10" db="EMBL/GenBank/DDBJ databases">
        <title>Transcriptional landscape of the pathogenic yeast Candida parapsilosis.</title>
        <authorList>
            <person name="Guida A."/>
            <person name="Lindstaedt C."/>
            <person name="Maguire S.L."/>
            <person name="Ding C."/>
            <person name="Higgins D.G."/>
            <person name="Harris D."/>
            <person name="Berriman M."/>
            <person name="Butler G."/>
        </authorList>
    </citation>
    <scope>NUCLEOTIDE SEQUENCE</scope>
    <source>
        <strain evidence="3">CDC317</strain>
    </source>
</reference>
<evidence type="ECO:0000313" key="3">
    <source>
        <dbReference type="EMBL" id="CCE43347.1"/>
    </source>
</evidence>
<dbReference type="EnsemblFungi" id="CPAR2_209920-T">
    <property type="protein sequence ID" value="CPAR2_209920-T-p1"/>
    <property type="gene ID" value="CPAR2_209920"/>
</dbReference>
<accession>A0AAJ8VZL2</accession>
<accession>G8BDK0</accession>
<proteinExistence type="predicted"/>
<dbReference type="VEuPathDB" id="FungiDB:CPAR2_209920"/>
<name>G8BDK0_CANPC</name>
<reference evidence="5" key="2">
    <citation type="journal article" date="2011" name="BMC Genomics">
        <title>Using RNA-seq to determine the transcriptional landscape and the hypoxic response of the pathogenic yeast Candida parapsilosis.</title>
        <authorList>
            <person name="Guida A."/>
            <person name="Lindstaedt C."/>
            <person name="Maguire S.L."/>
            <person name="Ding C."/>
            <person name="Higgins D.G."/>
            <person name="Corton N.J."/>
            <person name="Berriman M."/>
            <person name="Butler G."/>
        </authorList>
    </citation>
    <scope>GENOME REANNOTATION</scope>
    <source>
        <strain evidence="5">CDC 317 / ATCC MYA-4646</strain>
    </source>
</reference>
<protein>
    <submittedName>
        <fullName evidence="3 4">Uncharacterized protein</fullName>
    </submittedName>
</protein>
<keyword evidence="1" id="KW-0812">Transmembrane</keyword>
<reference evidence="5" key="1">
    <citation type="journal article" date="2009" name="Nature">
        <title>Evolution of pathogenicity and sexual reproduction in eight Candida genomes.</title>
        <authorList>
            <person name="Butler G."/>
            <person name="Rasmussen M.D."/>
            <person name="Lin M.F."/>
            <person name="Santos M.A."/>
            <person name="Sakthikumar S."/>
            <person name="Munro C.A."/>
            <person name="Rheinbay E."/>
            <person name="Grabherr M."/>
            <person name="Forche A."/>
            <person name="Reedy J.L."/>
            <person name="Agrafioti I."/>
            <person name="Arnaud M.B."/>
            <person name="Bates S."/>
            <person name="Brown A.J."/>
            <person name="Brunke S."/>
            <person name="Costanzo M.C."/>
            <person name="Fitzpatrick D.A."/>
            <person name="de Groot P.W."/>
            <person name="Harris D."/>
            <person name="Hoyer L.L."/>
            <person name="Hube B."/>
            <person name="Klis F.M."/>
            <person name="Kodira C."/>
            <person name="Lennard N."/>
            <person name="Logue M.E."/>
            <person name="Martin R."/>
            <person name="Neiman A.M."/>
            <person name="Nikolaou E."/>
            <person name="Quail M.A."/>
            <person name="Quinn J."/>
            <person name="Santos M.C."/>
            <person name="Schmitzberger F.F."/>
            <person name="Sherlock G."/>
            <person name="Shah P."/>
            <person name="Silverstein K.A."/>
            <person name="Skrzypek M.S."/>
            <person name="Soll D."/>
            <person name="Staggs R."/>
            <person name="Stansfield I."/>
            <person name="Stumpf M.P."/>
            <person name="Sudbery P.E."/>
            <person name="Srikantha T."/>
            <person name="Zeng Q."/>
            <person name="Berman J."/>
            <person name="Berriman M."/>
            <person name="Heitman J."/>
            <person name="Gow N.A."/>
            <person name="Lorenz M.C."/>
            <person name="Birren B.W."/>
            <person name="Kellis M."/>
            <person name="Cuomo C.A."/>
        </authorList>
    </citation>
    <scope>NUCLEOTIDE SEQUENCE [LARGE SCALE GENOMIC DNA]</scope>
    <source>
        <strain evidence="5">CDC 317 / ATCC MYA-4646</strain>
    </source>
</reference>
<dbReference type="Proteomes" id="UP000005221">
    <property type="component" value="Chromosome 2"/>
</dbReference>
<keyword evidence="1" id="KW-0472">Membrane</keyword>
<evidence type="ECO:0000313" key="4">
    <source>
        <dbReference type="EnsemblFungi" id="CPAR2_209920-T-p1"/>
    </source>
</evidence>
<reference evidence="4" key="4">
    <citation type="submission" date="2025-05" db="UniProtKB">
        <authorList>
            <consortium name="EnsemblFungi"/>
        </authorList>
    </citation>
    <scope>IDENTIFICATION</scope>
</reference>
<gene>
    <name evidence="2 3" type="ordered locus">CPAR2_209920</name>
</gene>
<dbReference type="AlphaFoldDB" id="G8BDK0"/>
<organism evidence="3 5">
    <name type="scientific">Candida parapsilosis (strain CDC 317 / ATCC MYA-4646)</name>
    <name type="common">Yeast</name>
    <name type="synonym">Monilia parapsilosis</name>
    <dbReference type="NCBI Taxonomy" id="578454"/>
    <lineage>
        <taxon>Eukaryota</taxon>
        <taxon>Fungi</taxon>
        <taxon>Dikarya</taxon>
        <taxon>Ascomycota</taxon>
        <taxon>Saccharomycotina</taxon>
        <taxon>Pichiomycetes</taxon>
        <taxon>Debaryomycetaceae</taxon>
        <taxon>Candida/Lodderomyces clade</taxon>
        <taxon>Candida</taxon>
    </lineage>
</organism>
<keyword evidence="5" id="KW-1185">Reference proteome</keyword>
<keyword evidence="1" id="KW-1133">Transmembrane helix</keyword>
<evidence type="ECO:0000313" key="5">
    <source>
        <dbReference type="Proteomes" id="UP000005221"/>
    </source>
</evidence>